<keyword evidence="2" id="KW-1185">Reference proteome</keyword>
<evidence type="ECO:0000313" key="2">
    <source>
        <dbReference type="Proteomes" id="UP000054538"/>
    </source>
</evidence>
<dbReference type="AlphaFoldDB" id="A0A0D0EB15"/>
<gene>
    <name evidence="1" type="ORF">PAXRUDRAFT_32047</name>
</gene>
<protein>
    <recommendedName>
        <fullName evidence="3">F-box domain-containing protein</fullName>
    </recommendedName>
</protein>
<dbReference type="EMBL" id="KN824956">
    <property type="protein sequence ID" value="KIK97030.1"/>
    <property type="molecule type" value="Genomic_DNA"/>
</dbReference>
<accession>A0A0D0EB15</accession>
<dbReference type="OrthoDB" id="434783at2759"/>
<reference evidence="2" key="2">
    <citation type="submission" date="2015-01" db="EMBL/GenBank/DDBJ databases">
        <title>Evolutionary Origins and Diversification of the Mycorrhizal Mutualists.</title>
        <authorList>
            <consortium name="DOE Joint Genome Institute"/>
            <consortium name="Mycorrhizal Genomics Consortium"/>
            <person name="Kohler A."/>
            <person name="Kuo A."/>
            <person name="Nagy L.G."/>
            <person name="Floudas D."/>
            <person name="Copeland A."/>
            <person name="Barry K.W."/>
            <person name="Cichocki N."/>
            <person name="Veneault-Fourrey C."/>
            <person name="LaButti K."/>
            <person name="Lindquist E.A."/>
            <person name="Lipzen A."/>
            <person name="Lundell T."/>
            <person name="Morin E."/>
            <person name="Murat C."/>
            <person name="Riley R."/>
            <person name="Ohm R."/>
            <person name="Sun H."/>
            <person name="Tunlid A."/>
            <person name="Henrissat B."/>
            <person name="Grigoriev I.V."/>
            <person name="Hibbett D.S."/>
            <person name="Martin F."/>
        </authorList>
    </citation>
    <scope>NUCLEOTIDE SEQUENCE [LARGE SCALE GENOMIC DNA]</scope>
    <source>
        <strain evidence="2">Ve08.2h10</strain>
    </source>
</reference>
<name>A0A0D0EB15_9AGAM</name>
<dbReference type="InParanoid" id="A0A0D0EB15"/>
<sequence length="627" mass="70807">MHSQSSFERLANHNPVLDHIAFYLAVDPFLGPPTHLVSLLLTCRTVHSHLSVVNNSRLYADIFRQKFDCAAVERRLSPKWTSPPCLAQELRSRFIALKHIRNGKPSLPSDRIALWNAYLMMLENDGRNEQQLVSWANLPSWALDAIVSRTSPSRSPCNSPSLRVDPEGISLAVWLLWMTTSKGSIGSEAATTRTAIINAVLPFIVRGYQFPSVFAPDAHFYLPLCEEHEEVTNGFSGPPPLVTQISYFGHKLPIAVPPLTPAALLNFAVRRESWQDNTPLPPRISDLPATREEAIARNLPSPRLTQEDVREFHYLTRTSFFECNRNGQGAASERLDKEWFRLVACLTPWAVDRPLKGVVYPLGTLVGNWCGRMLVPDMHRHIAAIIDQRMPPTSVPLVQERLCCRFEEHHCLMFNEPLLAPPCPSELGGEDIFNAWLPRDLRFTRRTDGLEIFDPSTGENTWYETYHPDCALPYSAAACERLRTGSEPEWCSQSSSVMQEDTEDGDEYEDFVEEKSSGVQDIIITGETCEKQGEAWGYYSYIGRVRSWDGLVVLLRIPVRNIHTQLITDQINNENNGRGRWVFKGYVHQRSLVGRWRDTATAMQAVGFEGGFVLCKENEAITTSSDA</sequence>
<organism evidence="1 2">
    <name type="scientific">Paxillus rubicundulus Ve08.2h10</name>
    <dbReference type="NCBI Taxonomy" id="930991"/>
    <lineage>
        <taxon>Eukaryota</taxon>
        <taxon>Fungi</taxon>
        <taxon>Dikarya</taxon>
        <taxon>Basidiomycota</taxon>
        <taxon>Agaricomycotina</taxon>
        <taxon>Agaricomycetes</taxon>
        <taxon>Agaricomycetidae</taxon>
        <taxon>Boletales</taxon>
        <taxon>Paxilineae</taxon>
        <taxon>Paxillaceae</taxon>
        <taxon>Paxillus</taxon>
    </lineage>
</organism>
<reference evidence="1 2" key="1">
    <citation type="submission" date="2014-04" db="EMBL/GenBank/DDBJ databases">
        <authorList>
            <consortium name="DOE Joint Genome Institute"/>
            <person name="Kuo A."/>
            <person name="Kohler A."/>
            <person name="Jargeat P."/>
            <person name="Nagy L.G."/>
            <person name="Floudas D."/>
            <person name="Copeland A."/>
            <person name="Barry K.W."/>
            <person name="Cichocki N."/>
            <person name="Veneault-Fourrey C."/>
            <person name="LaButti K."/>
            <person name="Lindquist E.A."/>
            <person name="Lipzen A."/>
            <person name="Lundell T."/>
            <person name="Morin E."/>
            <person name="Murat C."/>
            <person name="Sun H."/>
            <person name="Tunlid A."/>
            <person name="Henrissat B."/>
            <person name="Grigoriev I.V."/>
            <person name="Hibbett D.S."/>
            <person name="Martin F."/>
            <person name="Nordberg H.P."/>
            <person name="Cantor M.N."/>
            <person name="Hua S.X."/>
        </authorList>
    </citation>
    <scope>NUCLEOTIDE SEQUENCE [LARGE SCALE GENOMIC DNA]</scope>
    <source>
        <strain evidence="1 2">Ve08.2h10</strain>
    </source>
</reference>
<evidence type="ECO:0008006" key="3">
    <source>
        <dbReference type="Google" id="ProtNLM"/>
    </source>
</evidence>
<dbReference type="STRING" id="930991.A0A0D0EB15"/>
<evidence type="ECO:0000313" key="1">
    <source>
        <dbReference type="EMBL" id="KIK97030.1"/>
    </source>
</evidence>
<proteinExistence type="predicted"/>
<dbReference type="Proteomes" id="UP000054538">
    <property type="component" value="Unassembled WGS sequence"/>
</dbReference>
<dbReference type="HOGENOM" id="CLU_011151_1_0_1"/>